<feature type="domain" description="DUF7804" evidence="1">
    <location>
        <begin position="90"/>
        <end position="147"/>
    </location>
</feature>
<evidence type="ECO:0000313" key="3">
    <source>
        <dbReference type="Proteomes" id="UP000243459"/>
    </source>
</evidence>
<evidence type="ECO:0000313" key="2">
    <source>
        <dbReference type="EMBL" id="ONK54881.1"/>
    </source>
</evidence>
<dbReference type="PANTHER" id="PTHR35127:SF1">
    <property type="entry name" value="GENOME ASSEMBLY, CHROMOSOME: A10"/>
    <property type="match status" value="1"/>
</dbReference>
<organism evidence="2 3">
    <name type="scientific">Asparagus officinalis</name>
    <name type="common">Garden asparagus</name>
    <dbReference type="NCBI Taxonomy" id="4686"/>
    <lineage>
        <taxon>Eukaryota</taxon>
        <taxon>Viridiplantae</taxon>
        <taxon>Streptophyta</taxon>
        <taxon>Embryophyta</taxon>
        <taxon>Tracheophyta</taxon>
        <taxon>Spermatophyta</taxon>
        <taxon>Magnoliopsida</taxon>
        <taxon>Liliopsida</taxon>
        <taxon>Asparagales</taxon>
        <taxon>Asparagaceae</taxon>
        <taxon>Asparagoideae</taxon>
        <taxon>Asparagus</taxon>
    </lineage>
</organism>
<dbReference type="Pfam" id="PF25089">
    <property type="entry name" value="DUF7804"/>
    <property type="match status" value="1"/>
</dbReference>
<dbReference type="InterPro" id="IPR056706">
    <property type="entry name" value="DUF7804"/>
</dbReference>
<gene>
    <name evidence="2" type="ORF">A4U43_UnF10110</name>
</gene>
<evidence type="ECO:0000259" key="1">
    <source>
        <dbReference type="Pfam" id="PF25089"/>
    </source>
</evidence>
<dbReference type="PANTHER" id="PTHR35127">
    <property type="entry name" value="OS03G0736900 PROTEIN"/>
    <property type="match status" value="1"/>
</dbReference>
<proteinExistence type="predicted"/>
<keyword evidence="3" id="KW-1185">Reference proteome</keyword>
<protein>
    <recommendedName>
        <fullName evidence="1">DUF7804 domain-containing protein</fullName>
    </recommendedName>
</protein>
<dbReference type="AlphaFoldDB" id="A0A1R3L5I6"/>
<accession>A0A1R3L5I6</accession>
<dbReference type="Proteomes" id="UP000243459">
    <property type="component" value="Unassembled WGS sequence"/>
</dbReference>
<dbReference type="Gramene" id="ONK54881">
    <property type="protein sequence ID" value="ONK54881"/>
    <property type="gene ID" value="A4U43_UnF10110"/>
</dbReference>
<name>A0A1R3L5I6_ASPOF</name>
<dbReference type="EMBL" id="KV864024">
    <property type="protein sequence ID" value="ONK54881.1"/>
    <property type="molecule type" value="Genomic_DNA"/>
</dbReference>
<reference evidence="3" key="1">
    <citation type="journal article" date="2017" name="Nat. Commun.">
        <title>The asparagus genome sheds light on the origin and evolution of a young Y chromosome.</title>
        <authorList>
            <person name="Harkess A."/>
            <person name="Zhou J."/>
            <person name="Xu C."/>
            <person name="Bowers J.E."/>
            <person name="Van der Hulst R."/>
            <person name="Ayyampalayam S."/>
            <person name="Mercati F."/>
            <person name="Riccardi P."/>
            <person name="McKain M.R."/>
            <person name="Kakrana A."/>
            <person name="Tang H."/>
            <person name="Ray J."/>
            <person name="Groenendijk J."/>
            <person name="Arikit S."/>
            <person name="Mathioni S.M."/>
            <person name="Nakano M."/>
            <person name="Shan H."/>
            <person name="Telgmann-Rauber A."/>
            <person name="Kanno A."/>
            <person name="Yue Z."/>
            <person name="Chen H."/>
            <person name="Li W."/>
            <person name="Chen Y."/>
            <person name="Xu X."/>
            <person name="Zhang Y."/>
            <person name="Luo S."/>
            <person name="Chen H."/>
            <person name="Gao J."/>
            <person name="Mao Z."/>
            <person name="Pires J.C."/>
            <person name="Luo M."/>
            <person name="Kudrna D."/>
            <person name="Wing R.A."/>
            <person name="Meyers B.C."/>
            <person name="Yi K."/>
            <person name="Kong H."/>
            <person name="Lavrijsen P."/>
            <person name="Sunseri F."/>
            <person name="Falavigna A."/>
            <person name="Ye Y."/>
            <person name="Leebens-Mack J.H."/>
            <person name="Chen G."/>
        </authorList>
    </citation>
    <scope>NUCLEOTIDE SEQUENCE [LARGE SCALE GENOMIC DNA]</scope>
    <source>
        <strain evidence="3">cv. DH0086</strain>
    </source>
</reference>
<sequence length="214" mass="24051">MRRSRALIEAQQCPVGTPTNWEVSSSSTIDRECFLPPSFFFFSSFSGTMIDGRRFSIEAAPSRRILRSRGSIDGGGSRCLIIRRCKRRREAGRRVQIFSQGPSVLKLQKEKASPNTWPLVKKNWTQNSSVPDGLILVEEIKDEEDNNSGNNGKSQTWGLVVQGRGMDRAASCYILNTSRVRSVGGFCTHFCLVRAKCFGESLDKQLRKAWLQGR</sequence>